<reference evidence="2" key="2">
    <citation type="submission" date="2023-05" db="EMBL/GenBank/DDBJ databases">
        <authorList>
            <consortium name="Lawrence Berkeley National Laboratory"/>
            <person name="Steindorff A."/>
            <person name="Hensen N."/>
            <person name="Bonometti L."/>
            <person name="Westerberg I."/>
            <person name="Brannstrom I.O."/>
            <person name="Guillou S."/>
            <person name="Cros-Aarteil S."/>
            <person name="Calhoun S."/>
            <person name="Haridas S."/>
            <person name="Kuo A."/>
            <person name="Mondo S."/>
            <person name="Pangilinan J."/>
            <person name="Riley R."/>
            <person name="Labutti K."/>
            <person name="Andreopoulos B."/>
            <person name="Lipzen A."/>
            <person name="Chen C."/>
            <person name="Yanf M."/>
            <person name="Daum C."/>
            <person name="Ng V."/>
            <person name="Clum A."/>
            <person name="Ohm R."/>
            <person name="Martin F."/>
            <person name="Silar P."/>
            <person name="Natvig D."/>
            <person name="Lalanne C."/>
            <person name="Gautier V."/>
            <person name="Ament-Velasquez S.L."/>
            <person name="Kruys A."/>
            <person name="Hutchinson M.I."/>
            <person name="Powell A.J."/>
            <person name="Barry K."/>
            <person name="Miller A.N."/>
            <person name="Grigoriev I.V."/>
            <person name="Debuchy R."/>
            <person name="Gladieux P."/>
            <person name="Thoren M.H."/>
            <person name="Johannesson H."/>
        </authorList>
    </citation>
    <scope>NUCLEOTIDE SEQUENCE</scope>
    <source>
        <strain evidence="2">CBS 757.83</strain>
    </source>
</reference>
<dbReference type="Proteomes" id="UP001305647">
    <property type="component" value="Unassembled WGS sequence"/>
</dbReference>
<accession>A0AAN6PZ62</accession>
<dbReference type="EMBL" id="MU863655">
    <property type="protein sequence ID" value="KAK4098795.1"/>
    <property type="molecule type" value="Genomic_DNA"/>
</dbReference>
<protein>
    <submittedName>
        <fullName evidence="2">Uncharacterized protein</fullName>
    </submittedName>
</protein>
<evidence type="ECO:0000313" key="3">
    <source>
        <dbReference type="Proteomes" id="UP001305647"/>
    </source>
</evidence>
<proteinExistence type="predicted"/>
<reference evidence="2" key="1">
    <citation type="journal article" date="2023" name="Mol. Phylogenet. Evol.">
        <title>Genome-scale phylogeny and comparative genomics of the fungal order Sordariales.</title>
        <authorList>
            <person name="Hensen N."/>
            <person name="Bonometti L."/>
            <person name="Westerberg I."/>
            <person name="Brannstrom I.O."/>
            <person name="Guillou S."/>
            <person name="Cros-Aarteil S."/>
            <person name="Calhoun S."/>
            <person name="Haridas S."/>
            <person name="Kuo A."/>
            <person name="Mondo S."/>
            <person name="Pangilinan J."/>
            <person name="Riley R."/>
            <person name="LaButti K."/>
            <person name="Andreopoulos B."/>
            <person name="Lipzen A."/>
            <person name="Chen C."/>
            <person name="Yan M."/>
            <person name="Daum C."/>
            <person name="Ng V."/>
            <person name="Clum A."/>
            <person name="Steindorff A."/>
            <person name="Ohm R.A."/>
            <person name="Martin F."/>
            <person name="Silar P."/>
            <person name="Natvig D.O."/>
            <person name="Lalanne C."/>
            <person name="Gautier V."/>
            <person name="Ament-Velasquez S.L."/>
            <person name="Kruys A."/>
            <person name="Hutchinson M.I."/>
            <person name="Powell A.J."/>
            <person name="Barry K."/>
            <person name="Miller A.N."/>
            <person name="Grigoriev I.V."/>
            <person name="Debuchy R."/>
            <person name="Gladieux P."/>
            <person name="Hiltunen Thoren M."/>
            <person name="Johannesson H."/>
        </authorList>
    </citation>
    <scope>NUCLEOTIDE SEQUENCE</scope>
    <source>
        <strain evidence="2">CBS 757.83</strain>
    </source>
</reference>
<feature type="region of interest" description="Disordered" evidence="1">
    <location>
        <begin position="1"/>
        <end position="93"/>
    </location>
</feature>
<gene>
    <name evidence="2" type="ORF">N658DRAFT_210564</name>
</gene>
<dbReference type="AlphaFoldDB" id="A0AAN6PZ62"/>
<keyword evidence="3" id="KW-1185">Reference proteome</keyword>
<feature type="compositionally biased region" description="Polar residues" evidence="1">
    <location>
        <begin position="230"/>
        <end position="239"/>
    </location>
</feature>
<name>A0AAN6PZ62_9PEZI</name>
<organism evidence="2 3">
    <name type="scientific">Parathielavia hyrcaniae</name>
    <dbReference type="NCBI Taxonomy" id="113614"/>
    <lineage>
        <taxon>Eukaryota</taxon>
        <taxon>Fungi</taxon>
        <taxon>Dikarya</taxon>
        <taxon>Ascomycota</taxon>
        <taxon>Pezizomycotina</taxon>
        <taxon>Sordariomycetes</taxon>
        <taxon>Sordariomycetidae</taxon>
        <taxon>Sordariales</taxon>
        <taxon>Chaetomiaceae</taxon>
        <taxon>Parathielavia</taxon>
    </lineage>
</organism>
<evidence type="ECO:0000256" key="1">
    <source>
        <dbReference type="SAM" id="MobiDB-lite"/>
    </source>
</evidence>
<comment type="caution">
    <text evidence="2">The sequence shown here is derived from an EMBL/GenBank/DDBJ whole genome shotgun (WGS) entry which is preliminary data.</text>
</comment>
<evidence type="ECO:0000313" key="2">
    <source>
        <dbReference type="EMBL" id="KAK4098795.1"/>
    </source>
</evidence>
<feature type="region of interest" description="Disordered" evidence="1">
    <location>
        <begin position="189"/>
        <end position="249"/>
    </location>
</feature>
<sequence length="249" mass="26860">MLKLPETDLPGSSPESRGLVTYHLRGGSTSFCRLAPKPEGKASMAQARQWSAGDLTHQQTPDAKLRHTPSQRQKAPKPLAPPSSEGPWPTSTALGAGRWRLDRRHANLVSVGNCADARSLVEVEESIPVTSDLRRLTGSCDLHAADEAHTAGQPAVAFMREAEEVCVHNRHEAACPDRHIVIWNVESPLDRPSTVPHAGPAKSGMELSMPSSPSVPSQRHESLRRPGRLATNQPASSTLAKRLPSLMNG</sequence>